<dbReference type="InterPro" id="IPR003958">
    <property type="entry name" value="CBFA_NFYB_domain"/>
</dbReference>
<dbReference type="Pfam" id="PF08303">
    <property type="entry name" value="tRNA_lig_kinase"/>
    <property type="match status" value="1"/>
</dbReference>
<feature type="domain" description="Transcription factor CBF/NF-Y/archaeal histone" evidence="2">
    <location>
        <begin position="956"/>
        <end position="1017"/>
    </location>
</feature>
<dbReference type="PRINTS" id="PR00615">
    <property type="entry name" value="CCAATSUBUNTA"/>
</dbReference>
<dbReference type="Pfam" id="PF09511">
    <property type="entry name" value="RNA_lig_T4_1"/>
    <property type="match status" value="1"/>
</dbReference>
<dbReference type="GO" id="GO:0005634">
    <property type="term" value="C:nucleus"/>
    <property type="evidence" value="ECO:0007669"/>
    <property type="project" value="TreeGrafter"/>
</dbReference>
<name>A0A8H7P6J4_9APHY</name>
<evidence type="ECO:0000259" key="2">
    <source>
        <dbReference type="Pfam" id="PF00808"/>
    </source>
</evidence>
<dbReference type="SUPFAM" id="SSF52540">
    <property type="entry name" value="P-loop containing nucleoside triphosphate hydrolases"/>
    <property type="match status" value="1"/>
</dbReference>
<feature type="domain" description="T4 RNA ligase 1-like N-terminal" evidence="5">
    <location>
        <begin position="194"/>
        <end position="440"/>
    </location>
</feature>
<dbReference type="GO" id="GO:0006388">
    <property type="term" value="P:tRNA splicing, via endonucleolytic cleavage and ligation"/>
    <property type="evidence" value="ECO:0007669"/>
    <property type="project" value="InterPro"/>
</dbReference>
<feature type="domain" description="tRNA ligase kinase" evidence="4">
    <location>
        <begin position="543"/>
        <end position="681"/>
    </location>
</feature>
<dbReference type="InterPro" id="IPR009072">
    <property type="entry name" value="Histone-fold"/>
</dbReference>
<feature type="region of interest" description="Disordered" evidence="1">
    <location>
        <begin position="1042"/>
        <end position="1066"/>
    </location>
</feature>
<protein>
    <recommendedName>
        <fullName evidence="8">Transcription factor CBF/NF-Y/archaeal histone domain-containing protein</fullName>
    </recommendedName>
</protein>
<dbReference type="PANTHER" id="PTHR32004">
    <property type="entry name" value="TRNA LIGASE"/>
    <property type="match status" value="1"/>
</dbReference>
<feature type="region of interest" description="Disordered" evidence="1">
    <location>
        <begin position="40"/>
        <end position="61"/>
    </location>
</feature>
<evidence type="ECO:0000259" key="4">
    <source>
        <dbReference type="Pfam" id="PF08303"/>
    </source>
</evidence>
<dbReference type="Proteomes" id="UP000639403">
    <property type="component" value="Unassembled WGS sequence"/>
</dbReference>
<evidence type="ECO:0008006" key="8">
    <source>
        <dbReference type="Google" id="ProtNLM"/>
    </source>
</evidence>
<dbReference type="InterPro" id="IPR019039">
    <property type="entry name" value="T4-Rnl1-like_N"/>
</dbReference>
<dbReference type="CDD" id="cd22907">
    <property type="entry name" value="HFD_NFYB"/>
    <property type="match status" value="1"/>
</dbReference>
<dbReference type="GO" id="GO:0046982">
    <property type="term" value="F:protein heterodimerization activity"/>
    <property type="evidence" value="ECO:0007669"/>
    <property type="project" value="InterPro"/>
</dbReference>
<dbReference type="Gene3D" id="3.40.50.300">
    <property type="entry name" value="P-loop containing nucleotide triphosphate hydrolases"/>
    <property type="match status" value="1"/>
</dbReference>
<evidence type="ECO:0000313" key="7">
    <source>
        <dbReference type="Proteomes" id="UP000639403"/>
    </source>
</evidence>
<dbReference type="Pfam" id="PF08302">
    <property type="entry name" value="tRNA_lig_CPD"/>
    <property type="match status" value="1"/>
</dbReference>
<evidence type="ECO:0000313" key="6">
    <source>
        <dbReference type="EMBL" id="KAF9818056.1"/>
    </source>
</evidence>
<dbReference type="Gene3D" id="1.10.20.10">
    <property type="entry name" value="Histone, subunit A"/>
    <property type="match status" value="1"/>
</dbReference>
<dbReference type="GO" id="GO:0005524">
    <property type="term" value="F:ATP binding"/>
    <property type="evidence" value="ECO:0007669"/>
    <property type="project" value="InterPro"/>
</dbReference>
<dbReference type="InterPro" id="IPR015965">
    <property type="entry name" value="tRNA_lig_PDEase"/>
</dbReference>
<organism evidence="6 7">
    <name type="scientific">Rhodonia placenta</name>
    <dbReference type="NCBI Taxonomy" id="104341"/>
    <lineage>
        <taxon>Eukaryota</taxon>
        <taxon>Fungi</taxon>
        <taxon>Dikarya</taxon>
        <taxon>Basidiomycota</taxon>
        <taxon>Agaricomycotina</taxon>
        <taxon>Agaricomycetes</taxon>
        <taxon>Polyporales</taxon>
        <taxon>Adustoporiaceae</taxon>
        <taxon>Rhodonia</taxon>
    </lineage>
</organism>
<dbReference type="GO" id="GO:0003972">
    <property type="term" value="F:RNA ligase (ATP) activity"/>
    <property type="evidence" value="ECO:0007669"/>
    <property type="project" value="InterPro"/>
</dbReference>
<feature type="compositionally biased region" description="Polar residues" evidence="1">
    <location>
        <begin position="41"/>
        <end position="54"/>
    </location>
</feature>
<dbReference type="InterPro" id="IPR027417">
    <property type="entry name" value="P-loop_NTPase"/>
</dbReference>
<reference evidence="6" key="1">
    <citation type="submission" date="2020-11" db="EMBL/GenBank/DDBJ databases">
        <authorList>
            <person name="Koelle M."/>
            <person name="Horta M.A.C."/>
            <person name="Nowrousian M."/>
            <person name="Ohm R.A."/>
            <person name="Benz P."/>
            <person name="Pilgard A."/>
        </authorList>
    </citation>
    <scope>NUCLEOTIDE SEQUENCE</scope>
    <source>
        <strain evidence="6">FPRL280</strain>
    </source>
</reference>
<dbReference type="AlphaFoldDB" id="A0A8H7P6J4"/>
<dbReference type="InterPro" id="IPR015966">
    <property type="entry name" value="tRNA_lig_kin_fungi"/>
</dbReference>
<dbReference type="Pfam" id="PF00808">
    <property type="entry name" value="CBFD_NFYB_HMF"/>
    <property type="match status" value="1"/>
</dbReference>
<evidence type="ECO:0000259" key="5">
    <source>
        <dbReference type="Pfam" id="PF09511"/>
    </source>
</evidence>
<evidence type="ECO:0000259" key="3">
    <source>
        <dbReference type="Pfam" id="PF08302"/>
    </source>
</evidence>
<gene>
    <name evidence="6" type="ORF">IEO21_03017</name>
</gene>
<feature type="domain" description="tRNA ligase phosphodiesterase" evidence="3">
    <location>
        <begin position="738"/>
        <end position="915"/>
    </location>
</feature>
<sequence>MLPKLHAENIRRVLTHTNHTSHHFSHPNLQCKPVVYRETSPRTPSVFSRSQNGTGKTGSLRGSSSLNPVIILRIALRAKVSFFKFSRHLPLGVYSFQIGRRIIKRPSSTLKTSPMAALPTSEPAAELEKLSISKHGSEKDSELIDELLALSKKNPKLVRSTEYTAPADPNINVRSWKMNEFKYYDVPSPFPTLARGLFTQDVQTNDRVKHRIVARGYDKFFNIGEVPWTTWASLESHTGAPYILTLKSNGCIIFIAALTPDKLLITSKHALGPSNNAEYKSHAQFGERWLRKHLLDAGKTEEQLAATLWEKNWTAVAELCDDSFEEHVLPYGPEKTGLHLHGLNECTRQFKTMDQPVVNAFAKEWGFIQTLSTVLDTVPQVREFTEAIGRTGKWNGEALEGFVVRTRVVDPPTKGGQPAAASPYRAGSSFFFKVKFDEPYMMYRDWREVTKTLLSKGPSMGNVPKNKLRRPETRVYINWVIDEIKRDREQFATYTHGKGIIATRERFLNWLQSEEGNKAVKRQDKLPTEKGLIREGEKFGKTIIVPVAVPGVGKTSVAVALSHLFGFGHIQSDDIKAKKPAPIFIKNVVNALKTNDVVIADKNNHLIQHRQQLREAVRTFKPPVRLMALNWSFDQPLSTIHRICGDRVLQRGENHQSLHGDPLAKSHEDVIWQFMNNAEELADEEVDVAVEMDWEETLEDALTRAVDACVRILGMPRPDQEKVGEALAIARGYAPSTKANKADSAKAKKQAVRYYAILAEVDLQDVLGKRFAEAGVPRDGKAFWENLKAQKRIAPRPHITLVHQKALPGETALWERCKELHLHSNPPLFSFRLSNLVWNDRVMAATVSDFAISTDGSHQDAKGLDLVLKLPFEVQNRLHVTVGTRDGVPPVEAKALVESWKKNKHISGVGSLELDNVWVKGSDDGSGVVPAPAGEAPEPAPITDQEVGEYREQDRFLPIANVSRIMKAAVPGTAKISKEAKECVQECVSEFISFITSEAAEKCQMEKRKTIGGEDILYGMVTLGFENYAETLKIHLAKLRQHQTSAGNDKPRGGEASGNATATEDQ</sequence>
<proteinExistence type="predicted"/>
<comment type="caution">
    <text evidence="6">The sequence shown here is derived from an EMBL/GenBank/DDBJ whole genome shotgun (WGS) entry which is preliminary data.</text>
</comment>
<dbReference type="SUPFAM" id="SSF47113">
    <property type="entry name" value="Histone-fold"/>
    <property type="match status" value="1"/>
</dbReference>
<dbReference type="EMBL" id="JADOXO010000034">
    <property type="protein sequence ID" value="KAF9818056.1"/>
    <property type="molecule type" value="Genomic_DNA"/>
</dbReference>
<reference evidence="6" key="2">
    <citation type="journal article" name="Front. Microbiol.">
        <title>Degradative Capacity of Two Strains of Rhodonia placenta: From Phenotype to Genotype.</title>
        <authorList>
            <person name="Kolle M."/>
            <person name="Horta M.A.C."/>
            <person name="Nowrousian M."/>
            <person name="Ohm R.A."/>
            <person name="Benz J.P."/>
            <person name="Pilgard A."/>
        </authorList>
    </citation>
    <scope>NUCLEOTIDE SEQUENCE</scope>
    <source>
        <strain evidence="6">FPRL280</strain>
    </source>
</reference>
<accession>A0A8H7P6J4</accession>
<evidence type="ECO:0000256" key="1">
    <source>
        <dbReference type="SAM" id="MobiDB-lite"/>
    </source>
</evidence>
<dbReference type="PANTHER" id="PTHR32004:SF1">
    <property type="entry name" value="TRNA LIGASE"/>
    <property type="match status" value="1"/>
</dbReference>